<protein>
    <submittedName>
        <fullName evidence="1">Uncharacterized protein</fullName>
    </submittedName>
</protein>
<sequence>MMENKRSPCSVDQGTLTSLATKRHKADLSISTKVSINTPPLYSYIDFSCQEPYSFLPVS</sequence>
<gene>
    <name evidence="1" type="ORF">RCOM_2095810</name>
</gene>
<evidence type="ECO:0000313" key="1">
    <source>
        <dbReference type="EMBL" id="EEF22397.1"/>
    </source>
</evidence>
<dbReference type="Proteomes" id="UP000008311">
    <property type="component" value="Unassembled WGS sequence"/>
</dbReference>
<proteinExistence type="predicted"/>
<dbReference type="EMBL" id="EQ994230">
    <property type="protein sequence ID" value="EEF22397.1"/>
    <property type="molecule type" value="Genomic_DNA"/>
</dbReference>
<name>B9TP17_RICCO</name>
<organism evidence="1 2">
    <name type="scientific">Ricinus communis</name>
    <name type="common">Castor bean</name>
    <dbReference type="NCBI Taxonomy" id="3988"/>
    <lineage>
        <taxon>Eukaryota</taxon>
        <taxon>Viridiplantae</taxon>
        <taxon>Streptophyta</taxon>
        <taxon>Embryophyta</taxon>
        <taxon>Tracheophyta</taxon>
        <taxon>Spermatophyta</taxon>
        <taxon>Magnoliopsida</taxon>
        <taxon>eudicotyledons</taxon>
        <taxon>Gunneridae</taxon>
        <taxon>Pentapetalae</taxon>
        <taxon>rosids</taxon>
        <taxon>fabids</taxon>
        <taxon>Malpighiales</taxon>
        <taxon>Euphorbiaceae</taxon>
        <taxon>Acalyphoideae</taxon>
        <taxon>Acalypheae</taxon>
        <taxon>Ricinus</taxon>
    </lineage>
</organism>
<dbReference type="InParanoid" id="B9TP17"/>
<evidence type="ECO:0000313" key="2">
    <source>
        <dbReference type="Proteomes" id="UP000008311"/>
    </source>
</evidence>
<keyword evidence="2" id="KW-1185">Reference proteome</keyword>
<accession>B9TP17</accession>
<dbReference type="AlphaFoldDB" id="B9TP17"/>
<reference evidence="2" key="1">
    <citation type="journal article" date="2010" name="Nat. Biotechnol.">
        <title>Draft genome sequence of the oilseed species Ricinus communis.</title>
        <authorList>
            <person name="Chan A.P."/>
            <person name="Crabtree J."/>
            <person name="Zhao Q."/>
            <person name="Lorenzi H."/>
            <person name="Orvis J."/>
            <person name="Puiu D."/>
            <person name="Melake-Berhan A."/>
            <person name="Jones K.M."/>
            <person name="Redman J."/>
            <person name="Chen G."/>
            <person name="Cahoon E.B."/>
            <person name="Gedil M."/>
            <person name="Stanke M."/>
            <person name="Haas B.J."/>
            <person name="Wortman J.R."/>
            <person name="Fraser-Liggett C.M."/>
            <person name="Ravel J."/>
            <person name="Rabinowicz P.D."/>
        </authorList>
    </citation>
    <scope>NUCLEOTIDE SEQUENCE [LARGE SCALE GENOMIC DNA]</scope>
    <source>
        <strain evidence="2">cv. Hale</strain>
    </source>
</reference>